<evidence type="ECO:0000313" key="2">
    <source>
        <dbReference type="Proteomes" id="UP000189981"/>
    </source>
</evidence>
<gene>
    <name evidence="1" type="ORF">SAMN05661099_0942</name>
</gene>
<dbReference type="Proteomes" id="UP000189981">
    <property type="component" value="Unassembled WGS sequence"/>
</dbReference>
<dbReference type="Pfam" id="PF13376">
    <property type="entry name" value="OmdA"/>
    <property type="match status" value="1"/>
</dbReference>
<evidence type="ECO:0000313" key="1">
    <source>
        <dbReference type="EMBL" id="SKB37231.1"/>
    </source>
</evidence>
<dbReference type="STRING" id="572036.SAMN05661099_0942"/>
<organism evidence="1 2">
    <name type="scientific">Daejeonella lutea</name>
    <dbReference type="NCBI Taxonomy" id="572036"/>
    <lineage>
        <taxon>Bacteria</taxon>
        <taxon>Pseudomonadati</taxon>
        <taxon>Bacteroidota</taxon>
        <taxon>Sphingobacteriia</taxon>
        <taxon>Sphingobacteriales</taxon>
        <taxon>Sphingobacteriaceae</taxon>
        <taxon>Daejeonella</taxon>
    </lineage>
</organism>
<reference evidence="2" key="1">
    <citation type="submission" date="2017-02" db="EMBL/GenBank/DDBJ databases">
        <authorList>
            <person name="Varghese N."/>
            <person name="Submissions S."/>
        </authorList>
    </citation>
    <scope>NUCLEOTIDE SEQUENCE [LARGE SCALE GENOMIC DNA]</scope>
    <source>
        <strain evidence="2">DSM 22385</strain>
    </source>
</reference>
<dbReference type="EMBL" id="FUYR01000001">
    <property type="protein sequence ID" value="SKB37231.1"/>
    <property type="molecule type" value="Genomic_DNA"/>
</dbReference>
<proteinExistence type="predicted"/>
<accession>A0A1T5AQB6</accession>
<dbReference type="AlphaFoldDB" id="A0A1T5AQB6"/>
<dbReference type="OrthoDB" id="9800461at2"/>
<dbReference type="RefSeq" id="WP_079701473.1">
    <property type="nucleotide sequence ID" value="NZ_FUYR01000001.1"/>
</dbReference>
<protein>
    <submittedName>
        <fullName evidence="1">Bacteriocin-protection, YdeI or OmpD-Associated</fullName>
    </submittedName>
</protein>
<name>A0A1T5AQB6_9SPHI</name>
<keyword evidence="2" id="KW-1185">Reference proteome</keyword>
<sequence>MENYLAKKLQIKPGQSILLWNAPQSYQLLLEPLPENSNISSSLIGSYDHVHLFVKTVDDLVNGLNVVHKLLMPTTVFWVIYPKKSSRIKTNLDMMNSWEEPEKYSLRPVSSASIDETWTALRFKPGDLVKKSGLGKTEISGSEMREYIDVENRIVTLPPDLKLELENKPQALHFFETLSWTNKKEYVTWILTAKQDKTRRDRVVKAADMLASGKKNPTSK</sequence>